<reference evidence="9 10" key="1">
    <citation type="submission" date="2019-04" db="EMBL/GenBank/DDBJ databases">
        <authorList>
            <person name="Alioto T."/>
            <person name="Alioto T."/>
        </authorList>
    </citation>
    <scope>NUCLEOTIDE SEQUENCE [LARGE SCALE GENOMIC DNA]</scope>
</reference>
<evidence type="ECO:0000313" key="8">
    <source>
        <dbReference type="EMBL" id="KAF7470685.1"/>
    </source>
</evidence>
<accession>A0A5E4CWN5</accession>
<evidence type="ECO:0000256" key="6">
    <source>
        <dbReference type="SAM" id="SignalP"/>
    </source>
</evidence>
<keyword evidence="4" id="KW-1015">Disulfide bond</keyword>
<dbReference type="InterPro" id="IPR009030">
    <property type="entry name" value="Growth_fac_rcpt_cys_sf"/>
</dbReference>
<dbReference type="AlphaFoldDB" id="A0A5E4CWN5"/>
<reference evidence="8" key="2">
    <citation type="submission" date="2020-08" db="EMBL/GenBank/DDBJ databases">
        <authorList>
            <person name="Shumante A."/>
            <person name="Zimin A.V."/>
            <person name="Puiu D."/>
            <person name="Salzberg S.L."/>
        </authorList>
    </citation>
    <scope>NUCLEOTIDE SEQUENCE</scope>
    <source>
        <strain evidence="8">WC2-LM</strain>
        <tissue evidence="8">Liver</tissue>
    </source>
</reference>
<dbReference type="SUPFAM" id="SSF57184">
    <property type="entry name" value="Growth factor receptor domain"/>
    <property type="match status" value="1"/>
</dbReference>
<dbReference type="GO" id="GO:0005576">
    <property type="term" value="C:extracellular region"/>
    <property type="evidence" value="ECO:0007669"/>
    <property type="project" value="UniProtKB-SubCell"/>
</dbReference>
<keyword evidence="10" id="KW-1185">Reference proteome</keyword>
<gene>
    <name evidence="8" type="ORF">GHT09_017983</name>
    <name evidence="9" type="ORF">MONAX_5E047473</name>
</gene>
<dbReference type="GO" id="GO:0001558">
    <property type="term" value="P:regulation of cell growth"/>
    <property type="evidence" value="ECO:0007669"/>
    <property type="project" value="InterPro"/>
</dbReference>
<dbReference type="EMBL" id="CABDUW010002304">
    <property type="protein sequence ID" value="VTJ86264.1"/>
    <property type="molecule type" value="Genomic_DNA"/>
</dbReference>
<evidence type="ECO:0000256" key="5">
    <source>
        <dbReference type="SAM" id="MobiDB-lite"/>
    </source>
</evidence>
<evidence type="ECO:0000256" key="3">
    <source>
        <dbReference type="ARBA" id="ARBA00022729"/>
    </source>
</evidence>
<dbReference type="Proteomes" id="UP000662637">
    <property type="component" value="Unassembled WGS sequence"/>
</dbReference>
<dbReference type="GO" id="GO:0009966">
    <property type="term" value="P:regulation of signal transduction"/>
    <property type="evidence" value="ECO:0007669"/>
    <property type="project" value="TreeGrafter"/>
</dbReference>
<feature type="region of interest" description="Disordered" evidence="5">
    <location>
        <begin position="139"/>
        <end position="159"/>
    </location>
</feature>
<dbReference type="EMBL" id="WJEC01007046">
    <property type="protein sequence ID" value="KAF7470685.1"/>
    <property type="molecule type" value="Genomic_DNA"/>
</dbReference>
<evidence type="ECO:0000313" key="10">
    <source>
        <dbReference type="Proteomes" id="UP000335636"/>
    </source>
</evidence>
<dbReference type="InterPro" id="IPR000867">
    <property type="entry name" value="IGFBP-like"/>
</dbReference>
<dbReference type="PANTHER" id="PTHR14186:SF20">
    <property type="entry name" value="CYSTEINE-RICH MOTOR NEURON 1 PROTEIN-LIKE"/>
    <property type="match status" value="1"/>
</dbReference>
<evidence type="ECO:0000256" key="1">
    <source>
        <dbReference type="ARBA" id="ARBA00004613"/>
    </source>
</evidence>
<dbReference type="Pfam" id="PF00219">
    <property type="entry name" value="IGFBP"/>
    <property type="match status" value="1"/>
</dbReference>
<dbReference type="Gene3D" id="4.10.40.20">
    <property type="match status" value="1"/>
</dbReference>
<dbReference type="InterPro" id="IPR011390">
    <property type="entry name" value="IGFBP_rP_mac25"/>
</dbReference>
<proteinExistence type="predicted"/>
<evidence type="ECO:0000313" key="9">
    <source>
        <dbReference type="EMBL" id="VTJ86264.1"/>
    </source>
</evidence>
<sequence>MYLVVGGRGLAGCGHLLVSVLGLLLLLTRSGTRALVYLPCDESKCEEPRSCLGSIVQGICGCCYMCARQRKESCGGAFGLHGVCDWGLRCVIRPRSMATPSPSTKWARQLRAPSHLARAAPLALAELNKVWLRLPRREGSAGGLQPPPREDARCPGSAPFPSLRLASCG</sequence>
<dbReference type="Proteomes" id="UP000335636">
    <property type="component" value="Unassembled WGS sequence"/>
</dbReference>
<keyword evidence="2" id="KW-0964">Secreted</keyword>
<organism evidence="9 10">
    <name type="scientific">Marmota monax</name>
    <name type="common">Woodchuck</name>
    <dbReference type="NCBI Taxonomy" id="9995"/>
    <lineage>
        <taxon>Eukaryota</taxon>
        <taxon>Metazoa</taxon>
        <taxon>Chordata</taxon>
        <taxon>Craniata</taxon>
        <taxon>Vertebrata</taxon>
        <taxon>Euteleostomi</taxon>
        <taxon>Mammalia</taxon>
        <taxon>Eutheria</taxon>
        <taxon>Euarchontoglires</taxon>
        <taxon>Glires</taxon>
        <taxon>Rodentia</taxon>
        <taxon>Sciuromorpha</taxon>
        <taxon>Sciuridae</taxon>
        <taxon>Xerinae</taxon>
        <taxon>Marmotini</taxon>
        <taxon>Marmota</taxon>
    </lineage>
</organism>
<protein>
    <recommendedName>
        <fullName evidence="7">IGFBP N-terminal domain-containing protein</fullName>
    </recommendedName>
</protein>
<feature type="domain" description="IGFBP N-terminal" evidence="7">
    <location>
        <begin position="33"/>
        <end position="101"/>
    </location>
</feature>
<dbReference type="GO" id="GO:0005520">
    <property type="term" value="F:insulin-like growth factor binding"/>
    <property type="evidence" value="ECO:0007669"/>
    <property type="project" value="InterPro"/>
</dbReference>
<evidence type="ECO:0000256" key="2">
    <source>
        <dbReference type="ARBA" id="ARBA00022525"/>
    </source>
</evidence>
<evidence type="ECO:0000259" key="7">
    <source>
        <dbReference type="PROSITE" id="PS51323"/>
    </source>
</evidence>
<feature type="chain" id="PRO_5033479443" description="IGFBP N-terminal domain-containing protein" evidence="6">
    <location>
        <begin position="35"/>
        <end position="169"/>
    </location>
</feature>
<dbReference type="PROSITE" id="PS51323">
    <property type="entry name" value="IGFBP_N_2"/>
    <property type="match status" value="1"/>
</dbReference>
<keyword evidence="3 6" id="KW-0732">Signal</keyword>
<feature type="signal peptide" evidence="6">
    <location>
        <begin position="1"/>
        <end position="34"/>
    </location>
</feature>
<dbReference type="PANTHER" id="PTHR14186">
    <property type="entry name" value="INSULIN-LIKE GROWTH FACTOR BINDING PROTEIN-RELATED"/>
    <property type="match status" value="1"/>
</dbReference>
<comment type="subcellular location">
    <subcellularLocation>
        <location evidence="1">Secreted</location>
    </subcellularLocation>
</comment>
<name>A0A5E4CWN5_MARMO</name>
<evidence type="ECO:0000256" key="4">
    <source>
        <dbReference type="ARBA" id="ARBA00023157"/>
    </source>
</evidence>